<keyword evidence="2" id="KW-1185">Reference proteome</keyword>
<gene>
    <name evidence="1" type="ORF">ACFQ3J_07400</name>
</gene>
<dbReference type="EMBL" id="JBHTKX010000001">
    <property type="protein sequence ID" value="MFD1127993.1"/>
    <property type="molecule type" value="Genomic_DNA"/>
</dbReference>
<evidence type="ECO:0000313" key="1">
    <source>
        <dbReference type="EMBL" id="MFD1127993.1"/>
    </source>
</evidence>
<comment type="caution">
    <text evidence="1">The sequence shown here is derived from an EMBL/GenBank/DDBJ whole genome shotgun (WGS) entry which is preliminary data.</text>
</comment>
<accession>A0ABW3PT01</accession>
<proteinExistence type="predicted"/>
<reference evidence="2" key="1">
    <citation type="journal article" date="2019" name="Int. J. Syst. Evol. Microbiol.">
        <title>The Global Catalogue of Microorganisms (GCM) 10K type strain sequencing project: providing services to taxonomists for standard genome sequencing and annotation.</title>
        <authorList>
            <consortium name="The Broad Institute Genomics Platform"/>
            <consortium name="The Broad Institute Genome Sequencing Center for Infectious Disease"/>
            <person name="Wu L."/>
            <person name="Ma J."/>
        </authorList>
    </citation>
    <scope>NUCLEOTIDE SEQUENCE [LARGE SCALE GENOMIC DNA]</scope>
    <source>
        <strain evidence="2">CCUG 53519</strain>
    </source>
</reference>
<protein>
    <submittedName>
        <fullName evidence="1">Uncharacterized protein</fullName>
    </submittedName>
</protein>
<sequence length="146" mass="16436">MKKMLLLMIISAVILFTTVYVITSLSLDRYPPKPSIQAGEKKVPYLQSTYCWNECADYMAPPDMVKHQQLEPVIVSPEAEISIEFTPKPWEGSMGVTKWTDDLQSENVPLDYNIVTAPGIAGIYIYSVYASWDKGSSSYVFAIKLE</sequence>
<organism evidence="1 2">
    <name type="scientific">Paenibacillus provencensis</name>
    <dbReference type="NCBI Taxonomy" id="441151"/>
    <lineage>
        <taxon>Bacteria</taxon>
        <taxon>Bacillati</taxon>
        <taxon>Bacillota</taxon>
        <taxon>Bacilli</taxon>
        <taxon>Bacillales</taxon>
        <taxon>Paenibacillaceae</taxon>
        <taxon>Paenibacillus</taxon>
    </lineage>
</organism>
<name>A0ABW3PT01_9BACL</name>
<dbReference type="Proteomes" id="UP001597169">
    <property type="component" value="Unassembled WGS sequence"/>
</dbReference>
<evidence type="ECO:0000313" key="2">
    <source>
        <dbReference type="Proteomes" id="UP001597169"/>
    </source>
</evidence>
<dbReference type="RefSeq" id="WP_251583985.1">
    <property type="nucleotide sequence ID" value="NZ_JBHTKX010000001.1"/>
</dbReference>